<evidence type="ECO:0000313" key="1">
    <source>
        <dbReference type="EMBL" id="ESA02519.1"/>
    </source>
</evidence>
<sequence length="77" mass="9061">MALQADFNAIMERCNFSYIQQLFKLQWYNTKIARPYVLQECLNEDLRDNPSPELDARMADLNLVTCFLPDVTSNRIM</sequence>
<reference evidence="1" key="1">
    <citation type="submission" date="2013-07" db="EMBL/GenBank/DDBJ databases">
        <title>The genome of an arbuscular mycorrhizal fungus provides insights into the evolution of the oldest plant symbiosis.</title>
        <authorList>
            <consortium name="DOE Joint Genome Institute"/>
            <person name="Tisserant E."/>
            <person name="Malbreil M."/>
            <person name="Kuo A."/>
            <person name="Kohler A."/>
            <person name="Symeonidi A."/>
            <person name="Balestrini R."/>
            <person name="Charron P."/>
            <person name="Duensing N."/>
            <person name="Frei-dit-Frey N."/>
            <person name="Gianinazzi-Pearson V."/>
            <person name="Gilbert B."/>
            <person name="Handa Y."/>
            <person name="Hijri M."/>
            <person name="Kaul R."/>
            <person name="Kawaguchi M."/>
            <person name="Krajinski F."/>
            <person name="Lammers P."/>
            <person name="Lapierre D."/>
            <person name="Masclaux F.G."/>
            <person name="Murat C."/>
            <person name="Morin E."/>
            <person name="Ndikumana S."/>
            <person name="Pagni M."/>
            <person name="Petitpierre D."/>
            <person name="Requena N."/>
            <person name="Rosikiewicz P."/>
            <person name="Riley R."/>
            <person name="Saito K."/>
            <person name="San Clemente H."/>
            <person name="Shapiro H."/>
            <person name="van Tuinen D."/>
            <person name="Becard G."/>
            <person name="Bonfante P."/>
            <person name="Paszkowski U."/>
            <person name="Shachar-Hill Y."/>
            <person name="Young J.P."/>
            <person name="Sanders I.R."/>
            <person name="Henrissat B."/>
            <person name="Rensing S.A."/>
            <person name="Grigoriev I.V."/>
            <person name="Corradi N."/>
            <person name="Roux C."/>
            <person name="Martin F."/>
        </authorList>
    </citation>
    <scope>NUCLEOTIDE SEQUENCE</scope>
    <source>
        <strain evidence="1">DAOM 197198</strain>
    </source>
</reference>
<protein>
    <submittedName>
        <fullName evidence="1">Uncharacterized protein</fullName>
    </submittedName>
</protein>
<name>U9T2X6_RHIID</name>
<accession>U9T2X6</accession>
<dbReference type="HOGENOM" id="CLU_2639365_0_0_1"/>
<gene>
    <name evidence="1" type="ORF">GLOINDRAFT_6440</name>
</gene>
<dbReference type="AlphaFoldDB" id="U9T2X6"/>
<dbReference type="EMBL" id="KI295648">
    <property type="protein sequence ID" value="ESA02519.1"/>
    <property type="molecule type" value="Genomic_DNA"/>
</dbReference>
<organism evidence="1">
    <name type="scientific">Rhizophagus irregularis (strain DAOM 181602 / DAOM 197198 / MUCL 43194)</name>
    <name type="common">Arbuscular mycorrhizal fungus</name>
    <name type="synonym">Glomus intraradices</name>
    <dbReference type="NCBI Taxonomy" id="747089"/>
    <lineage>
        <taxon>Eukaryota</taxon>
        <taxon>Fungi</taxon>
        <taxon>Fungi incertae sedis</taxon>
        <taxon>Mucoromycota</taxon>
        <taxon>Glomeromycotina</taxon>
        <taxon>Glomeromycetes</taxon>
        <taxon>Glomerales</taxon>
        <taxon>Glomeraceae</taxon>
        <taxon>Rhizophagus</taxon>
    </lineage>
</organism>
<proteinExistence type="predicted"/>